<evidence type="ECO:0000256" key="1">
    <source>
        <dbReference type="ARBA" id="ARBA00004377"/>
    </source>
</evidence>
<evidence type="ECO:0000313" key="13">
    <source>
        <dbReference type="EMBL" id="MFC3658969.1"/>
    </source>
</evidence>
<dbReference type="EMBL" id="JBHRYF010000001">
    <property type="protein sequence ID" value="MFC3658969.1"/>
    <property type="molecule type" value="Genomic_DNA"/>
</dbReference>
<dbReference type="InterPro" id="IPR045584">
    <property type="entry name" value="Pilin-like"/>
</dbReference>
<evidence type="ECO:0000256" key="3">
    <source>
        <dbReference type="ARBA" id="ARBA00022475"/>
    </source>
</evidence>
<comment type="subcellular location">
    <subcellularLocation>
        <location evidence="1">Cell inner membrane</location>
        <topology evidence="1">Single-pass membrane protein</topology>
    </subcellularLocation>
</comment>
<evidence type="ECO:0000313" key="14">
    <source>
        <dbReference type="Proteomes" id="UP001595724"/>
    </source>
</evidence>
<keyword evidence="4" id="KW-0488">Methylation</keyword>
<evidence type="ECO:0000256" key="5">
    <source>
        <dbReference type="ARBA" id="ARBA00022519"/>
    </source>
</evidence>
<keyword evidence="5" id="KW-0997">Cell inner membrane</keyword>
<evidence type="ECO:0000256" key="4">
    <source>
        <dbReference type="ARBA" id="ARBA00022481"/>
    </source>
</evidence>
<gene>
    <name evidence="13" type="ORF">ACFOM9_02600</name>
</gene>
<dbReference type="InterPro" id="IPR012902">
    <property type="entry name" value="N_methyl_site"/>
</dbReference>
<evidence type="ECO:0000256" key="8">
    <source>
        <dbReference type="ARBA" id="ARBA00023136"/>
    </source>
</evidence>
<dbReference type="Proteomes" id="UP001595724">
    <property type="component" value="Unassembled WGS sequence"/>
</dbReference>
<dbReference type="PROSITE" id="PS00409">
    <property type="entry name" value="PROKAR_NTER_METHYL"/>
    <property type="match status" value="1"/>
</dbReference>
<feature type="domain" description="General secretion pathway GspH" evidence="12">
    <location>
        <begin position="95"/>
        <end position="206"/>
    </location>
</feature>
<dbReference type="Gene3D" id="3.55.40.10">
    <property type="entry name" value="minor pseudopilin epsh domain"/>
    <property type="match status" value="1"/>
</dbReference>
<keyword evidence="14" id="KW-1185">Reference proteome</keyword>
<evidence type="ECO:0000256" key="11">
    <source>
        <dbReference type="SAM" id="Phobius"/>
    </source>
</evidence>
<name>A0ABV7URU8_9GAMM</name>
<dbReference type="Pfam" id="PF07963">
    <property type="entry name" value="N_methyl"/>
    <property type="match status" value="1"/>
</dbReference>
<evidence type="ECO:0000256" key="6">
    <source>
        <dbReference type="ARBA" id="ARBA00022692"/>
    </source>
</evidence>
<accession>A0ABV7URU8</accession>
<dbReference type="NCBIfam" id="TIGR02532">
    <property type="entry name" value="IV_pilin_GFxxxE"/>
    <property type="match status" value="1"/>
</dbReference>
<sequence>MAELQAVDAGEQAAYRPRMAIRAQCGYGCGLNYGGSMPRSGECIRLKRRFRGTRPCAAGFTLIELMVTLAVAGILAAIAVPSMTAMLNANRLSGATGELTAALQLARAEAIRRNTRVTVCASANGLTCTNSGNWARWIIHGADNSDGADEVIRDQRPSGSVQISGPPAGIVFRPSGIIDAQTTVTACVPVSNPSNNQKVITVMISGTLATTSRNGGGACA</sequence>
<proteinExistence type="inferred from homology"/>
<keyword evidence="8 11" id="KW-0472">Membrane</keyword>
<keyword evidence="7 11" id="KW-1133">Transmembrane helix</keyword>
<evidence type="ECO:0000259" key="12">
    <source>
        <dbReference type="Pfam" id="PF12019"/>
    </source>
</evidence>
<keyword evidence="6 11" id="KW-0812">Transmembrane</keyword>
<feature type="transmembrane region" description="Helical" evidence="11">
    <location>
        <begin position="56"/>
        <end position="80"/>
    </location>
</feature>
<evidence type="ECO:0000256" key="7">
    <source>
        <dbReference type="ARBA" id="ARBA00022989"/>
    </source>
</evidence>
<keyword evidence="3" id="KW-1003">Cell membrane</keyword>
<evidence type="ECO:0000256" key="2">
    <source>
        <dbReference type="ARBA" id="ARBA00021549"/>
    </source>
</evidence>
<dbReference type="InterPro" id="IPR022346">
    <property type="entry name" value="T2SS_GspH"/>
</dbReference>
<evidence type="ECO:0000256" key="9">
    <source>
        <dbReference type="ARBA" id="ARBA00025772"/>
    </source>
</evidence>
<dbReference type="RefSeq" id="WP_386705895.1">
    <property type="nucleotide sequence ID" value="NZ_JBHRYF010000001.1"/>
</dbReference>
<dbReference type="SUPFAM" id="SSF54523">
    <property type="entry name" value="Pili subunits"/>
    <property type="match status" value="1"/>
</dbReference>
<organism evidence="13 14">
    <name type="scientific">Luteimonas notoginsengisoli</name>
    <dbReference type="NCBI Taxonomy" id="1578200"/>
    <lineage>
        <taxon>Bacteria</taxon>
        <taxon>Pseudomonadati</taxon>
        <taxon>Pseudomonadota</taxon>
        <taxon>Gammaproteobacteria</taxon>
        <taxon>Lysobacterales</taxon>
        <taxon>Lysobacteraceae</taxon>
        <taxon>Luteimonas</taxon>
    </lineage>
</organism>
<comment type="caution">
    <text evidence="13">The sequence shown here is derived from an EMBL/GenBank/DDBJ whole genome shotgun (WGS) entry which is preliminary data.</text>
</comment>
<protein>
    <recommendedName>
        <fullName evidence="2">Type II secretion system protein H</fullName>
    </recommendedName>
    <alternativeName>
        <fullName evidence="10">General secretion pathway protein H</fullName>
    </alternativeName>
</protein>
<evidence type="ECO:0000256" key="10">
    <source>
        <dbReference type="ARBA" id="ARBA00030775"/>
    </source>
</evidence>
<comment type="similarity">
    <text evidence="9">Belongs to the GSP H family.</text>
</comment>
<dbReference type="Pfam" id="PF12019">
    <property type="entry name" value="GspH"/>
    <property type="match status" value="1"/>
</dbReference>
<reference evidence="14" key="1">
    <citation type="journal article" date="2019" name="Int. J. Syst. Evol. Microbiol.">
        <title>The Global Catalogue of Microorganisms (GCM) 10K type strain sequencing project: providing services to taxonomists for standard genome sequencing and annotation.</title>
        <authorList>
            <consortium name="The Broad Institute Genomics Platform"/>
            <consortium name="The Broad Institute Genome Sequencing Center for Infectious Disease"/>
            <person name="Wu L."/>
            <person name="Ma J."/>
        </authorList>
    </citation>
    <scope>NUCLEOTIDE SEQUENCE [LARGE SCALE GENOMIC DNA]</scope>
    <source>
        <strain evidence="14">KCTC 42211</strain>
    </source>
</reference>